<dbReference type="PANTHER" id="PTHR24356:SF163">
    <property type="entry name" value="3-PHOSPHOINOSITIDE-DEPENDENT PROTEIN KINASE 1-RELATED"/>
    <property type="match status" value="1"/>
</dbReference>
<keyword evidence="3" id="KW-0808">Transferase</keyword>
<comment type="catalytic activity">
    <reaction evidence="7">
        <text>L-threonyl-[protein] + ATP = O-phospho-L-threonyl-[protein] + ADP + H(+)</text>
        <dbReference type="Rhea" id="RHEA:46608"/>
        <dbReference type="Rhea" id="RHEA-COMP:11060"/>
        <dbReference type="Rhea" id="RHEA-COMP:11605"/>
        <dbReference type="ChEBI" id="CHEBI:15378"/>
        <dbReference type="ChEBI" id="CHEBI:30013"/>
        <dbReference type="ChEBI" id="CHEBI:30616"/>
        <dbReference type="ChEBI" id="CHEBI:61977"/>
        <dbReference type="ChEBI" id="CHEBI:456216"/>
        <dbReference type="EC" id="2.7.11.1"/>
    </reaction>
</comment>
<keyword evidence="11" id="KW-1185">Reference proteome</keyword>
<dbReference type="PANTHER" id="PTHR24356">
    <property type="entry name" value="SERINE/THREONINE-PROTEIN KINASE"/>
    <property type="match status" value="1"/>
</dbReference>
<dbReference type="EC" id="2.7.11.1" evidence="1"/>
<dbReference type="EMBL" id="UYWY01019627">
    <property type="protein sequence ID" value="VDM38483.1"/>
    <property type="molecule type" value="Genomic_DNA"/>
</dbReference>
<dbReference type="AlphaFoldDB" id="A0A183UF92"/>
<dbReference type="PROSITE" id="PS50011">
    <property type="entry name" value="PROTEIN_KINASE_DOM"/>
    <property type="match status" value="1"/>
</dbReference>
<dbReference type="WBParaSite" id="TCNE_0000716201-mRNA-1">
    <property type="protein sequence ID" value="TCNE_0000716201-mRNA-1"/>
    <property type="gene ID" value="TCNE_0000716201"/>
</dbReference>
<evidence type="ECO:0000256" key="8">
    <source>
        <dbReference type="ARBA" id="ARBA00048679"/>
    </source>
</evidence>
<proteinExistence type="predicted"/>
<dbReference type="SUPFAM" id="SSF56112">
    <property type="entry name" value="Protein kinase-like (PK-like)"/>
    <property type="match status" value="1"/>
</dbReference>
<keyword evidence="5" id="KW-0418">Kinase</keyword>
<dbReference type="InterPro" id="IPR008271">
    <property type="entry name" value="Ser/Thr_kinase_AS"/>
</dbReference>
<evidence type="ECO:0000259" key="9">
    <source>
        <dbReference type="PROSITE" id="PS50011"/>
    </source>
</evidence>
<keyword evidence="4" id="KW-0547">Nucleotide-binding</keyword>
<keyword evidence="6" id="KW-0067">ATP-binding</keyword>
<evidence type="ECO:0000256" key="4">
    <source>
        <dbReference type="ARBA" id="ARBA00022741"/>
    </source>
</evidence>
<gene>
    <name evidence="10" type="ORF">TCNE_LOCUS7162</name>
</gene>
<dbReference type="PROSITE" id="PS00108">
    <property type="entry name" value="PROTEIN_KINASE_ST"/>
    <property type="match status" value="1"/>
</dbReference>
<dbReference type="InterPro" id="IPR050236">
    <property type="entry name" value="Ser_Thr_kinase_AGC"/>
</dbReference>
<dbReference type="InterPro" id="IPR011009">
    <property type="entry name" value="Kinase-like_dom_sf"/>
</dbReference>
<name>A0A183UF92_TOXCA</name>
<evidence type="ECO:0000256" key="6">
    <source>
        <dbReference type="ARBA" id="ARBA00022840"/>
    </source>
</evidence>
<sequence>MNFFFAKQGGELLKKLKKYKKFDVDTARFYTSEIVSALSHMHTLNIVHRDLKPENILLAETGHILISDFGSARITDTEPLKPEPEIDNESVRRRRSAVYYGLLLGVMESVAGFVGRLKAEAPKMKRLGSFVGTAQYVSPEVLNGEVVEQACDYWALGVILYQLLTGHHAFHDESEYLIYRKISRASYDVPEDMPLVARNLIAKLLVVDVSKRLGSVESGGAEAVKSDEFFEGVPWDNLESVQPPRLD</sequence>
<evidence type="ECO:0000256" key="5">
    <source>
        <dbReference type="ARBA" id="ARBA00022777"/>
    </source>
</evidence>
<evidence type="ECO:0000256" key="7">
    <source>
        <dbReference type="ARBA" id="ARBA00047899"/>
    </source>
</evidence>
<dbReference type="SMART" id="SM00220">
    <property type="entry name" value="S_TKc"/>
    <property type="match status" value="1"/>
</dbReference>
<feature type="domain" description="Protein kinase" evidence="9">
    <location>
        <begin position="1"/>
        <end position="230"/>
    </location>
</feature>
<evidence type="ECO:0000256" key="3">
    <source>
        <dbReference type="ARBA" id="ARBA00022679"/>
    </source>
</evidence>
<dbReference type="Pfam" id="PF00069">
    <property type="entry name" value="Pkinase"/>
    <property type="match status" value="2"/>
</dbReference>
<comment type="catalytic activity">
    <reaction evidence="8">
        <text>L-seryl-[protein] + ATP = O-phospho-L-seryl-[protein] + ADP + H(+)</text>
        <dbReference type="Rhea" id="RHEA:17989"/>
        <dbReference type="Rhea" id="RHEA-COMP:9863"/>
        <dbReference type="Rhea" id="RHEA-COMP:11604"/>
        <dbReference type="ChEBI" id="CHEBI:15378"/>
        <dbReference type="ChEBI" id="CHEBI:29999"/>
        <dbReference type="ChEBI" id="CHEBI:30616"/>
        <dbReference type="ChEBI" id="CHEBI:83421"/>
        <dbReference type="ChEBI" id="CHEBI:456216"/>
        <dbReference type="EC" id="2.7.11.1"/>
    </reaction>
</comment>
<keyword evidence="2" id="KW-0723">Serine/threonine-protein kinase</keyword>
<organism evidence="11 12">
    <name type="scientific">Toxocara canis</name>
    <name type="common">Canine roundworm</name>
    <dbReference type="NCBI Taxonomy" id="6265"/>
    <lineage>
        <taxon>Eukaryota</taxon>
        <taxon>Metazoa</taxon>
        <taxon>Ecdysozoa</taxon>
        <taxon>Nematoda</taxon>
        <taxon>Chromadorea</taxon>
        <taxon>Rhabditida</taxon>
        <taxon>Spirurina</taxon>
        <taxon>Ascaridomorpha</taxon>
        <taxon>Ascaridoidea</taxon>
        <taxon>Toxocaridae</taxon>
        <taxon>Toxocara</taxon>
    </lineage>
</organism>
<dbReference type="InterPro" id="IPR000719">
    <property type="entry name" value="Prot_kinase_dom"/>
</dbReference>
<evidence type="ECO:0000313" key="10">
    <source>
        <dbReference type="EMBL" id="VDM38483.1"/>
    </source>
</evidence>
<evidence type="ECO:0000256" key="2">
    <source>
        <dbReference type="ARBA" id="ARBA00022527"/>
    </source>
</evidence>
<reference evidence="12" key="1">
    <citation type="submission" date="2016-06" db="UniProtKB">
        <authorList>
            <consortium name="WormBaseParasite"/>
        </authorList>
    </citation>
    <scope>IDENTIFICATION</scope>
</reference>
<evidence type="ECO:0000313" key="11">
    <source>
        <dbReference type="Proteomes" id="UP000050794"/>
    </source>
</evidence>
<dbReference type="Gene3D" id="1.10.510.10">
    <property type="entry name" value="Transferase(Phosphotransferase) domain 1"/>
    <property type="match status" value="2"/>
</dbReference>
<dbReference type="GO" id="GO:0005524">
    <property type="term" value="F:ATP binding"/>
    <property type="evidence" value="ECO:0007669"/>
    <property type="project" value="UniProtKB-KW"/>
</dbReference>
<accession>A0A183UF92</accession>
<evidence type="ECO:0000256" key="1">
    <source>
        <dbReference type="ARBA" id="ARBA00012513"/>
    </source>
</evidence>
<dbReference type="Proteomes" id="UP000050794">
    <property type="component" value="Unassembled WGS sequence"/>
</dbReference>
<dbReference type="GO" id="GO:0004674">
    <property type="term" value="F:protein serine/threonine kinase activity"/>
    <property type="evidence" value="ECO:0007669"/>
    <property type="project" value="UniProtKB-KW"/>
</dbReference>
<reference evidence="10 11" key="2">
    <citation type="submission" date="2018-11" db="EMBL/GenBank/DDBJ databases">
        <authorList>
            <consortium name="Pathogen Informatics"/>
        </authorList>
    </citation>
    <scope>NUCLEOTIDE SEQUENCE [LARGE SCALE GENOMIC DNA]</scope>
</reference>
<evidence type="ECO:0000313" key="12">
    <source>
        <dbReference type="WBParaSite" id="TCNE_0000716201-mRNA-1"/>
    </source>
</evidence>
<dbReference type="GO" id="GO:0035556">
    <property type="term" value="P:intracellular signal transduction"/>
    <property type="evidence" value="ECO:0007669"/>
    <property type="project" value="TreeGrafter"/>
</dbReference>
<protein>
    <recommendedName>
        <fullName evidence="1">non-specific serine/threonine protein kinase</fullName>
        <ecNumber evidence="1">2.7.11.1</ecNumber>
    </recommendedName>
</protein>